<proteinExistence type="predicted"/>
<dbReference type="PATRIC" id="fig|394096.3.peg.2413"/>
<dbReference type="Proteomes" id="UP000028725">
    <property type="component" value="Unassembled WGS sequence"/>
</dbReference>
<dbReference type="OrthoDB" id="5496713at2"/>
<dbReference type="InterPro" id="IPR013783">
    <property type="entry name" value="Ig-like_fold"/>
</dbReference>
<evidence type="ECO:0000313" key="4">
    <source>
        <dbReference type="Proteomes" id="UP000028725"/>
    </source>
</evidence>
<reference evidence="3 4" key="1">
    <citation type="submission" date="2014-04" db="EMBL/GenBank/DDBJ databases">
        <title>Genome assembly of Hyalangium minutum DSM 14724.</title>
        <authorList>
            <person name="Sharma G."/>
            <person name="Subramanian S."/>
        </authorList>
    </citation>
    <scope>NUCLEOTIDE SEQUENCE [LARGE SCALE GENOMIC DNA]</scope>
    <source>
        <strain evidence="3 4">DSM 14724</strain>
    </source>
</reference>
<feature type="transmembrane region" description="Helical" evidence="2">
    <location>
        <begin position="12"/>
        <end position="31"/>
    </location>
</feature>
<dbReference type="EMBL" id="JMCB01000004">
    <property type="protein sequence ID" value="KFE69339.1"/>
    <property type="molecule type" value="Genomic_DNA"/>
</dbReference>
<feature type="region of interest" description="Disordered" evidence="1">
    <location>
        <begin position="36"/>
        <end position="65"/>
    </location>
</feature>
<name>A0A085WNS6_9BACT</name>
<protein>
    <recommendedName>
        <fullName evidence="5">FecR protein domain-containing protein</fullName>
    </recommendedName>
</protein>
<keyword evidence="2" id="KW-0812">Transmembrane</keyword>
<accession>A0A085WNS6</accession>
<dbReference type="STRING" id="394096.DB31_6314"/>
<feature type="compositionally biased region" description="Pro residues" evidence="1">
    <location>
        <begin position="36"/>
        <end position="50"/>
    </location>
</feature>
<evidence type="ECO:0000256" key="2">
    <source>
        <dbReference type="SAM" id="Phobius"/>
    </source>
</evidence>
<dbReference type="Gene3D" id="2.60.40.10">
    <property type="entry name" value="Immunoglobulins"/>
    <property type="match status" value="1"/>
</dbReference>
<evidence type="ECO:0000313" key="3">
    <source>
        <dbReference type="EMBL" id="KFE69339.1"/>
    </source>
</evidence>
<dbReference type="AlphaFoldDB" id="A0A085WNS6"/>
<keyword evidence="2" id="KW-1133">Transmembrane helix</keyword>
<gene>
    <name evidence="3" type="ORF">DB31_6314</name>
</gene>
<dbReference type="RefSeq" id="WP_044186477.1">
    <property type="nucleotide sequence ID" value="NZ_JMCB01000004.1"/>
</dbReference>
<evidence type="ECO:0000256" key="1">
    <source>
        <dbReference type="SAM" id="MobiDB-lite"/>
    </source>
</evidence>
<comment type="caution">
    <text evidence="3">The sequence shown here is derived from an EMBL/GenBank/DDBJ whole genome shotgun (WGS) entry which is preliminary data.</text>
</comment>
<organism evidence="3 4">
    <name type="scientific">Hyalangium minutum</name>
    <dbReference type="NCBI Taxonomy" id="394096"/>
    <lineage>
        <taxon>Bacteria</taxon>
        <taxon>Pseudomonadati</taxon>
        <taxon>Myxococcota</taxon>
        <taxon>Myxococcia</taxon>
        <taxon>Myxococcales</taxon>
        <taxon>Cystobacterineae</taxon>
        <taxon>Archangiaceae</taxon>
        <taxon>Hyalangium</taxon>
    </lineage>
</organism>
<keyword evidence="4" id="KW-1185">Reference proteome</keyword>
<sequence>MAGNSPPRRQAPFILGLVLILAALPLGYFVFLHQPPPPPVAPPPPPPPPAVVEQKAPEKPQELTITDVKGDVEVRRADGTWEPVKPGRKLLPSEVLRTKDGGTASLRGDAADVTVEPSSEMSMEEISATATRFLLVNGMATAEVHSGVRHTLVMRATGSDAVATTTAGKFAMSNNGAGTVAVGTQAGEVTFQGNGKIVIVRAGQQSVVRPGSSGPSEPVNIPSSLLRKVQWPSARQNKREIIVQGEAEPGTRLEIGGQTFSPGQDGVFTRTVSLKEGENDVKLKVSSVGGNQEEASQKFHVDTQAPKFKVKIPWNNAGGQTSPNPNP</sequence>
<evidence type="ECO:0008006" key="5">
    <source>
        <dbReference type="Google" id="ProtNLM"/>
    </source>
</evidence>
<keyword evidence="2" id="KW-0472">Membrane</keyword>